<dbReference type="InterPro" id="IPR011053">
    <property type="entry name" value="Single_hybrid_motif"/>
</dbReference>
<dbReference type="GO" id="GO:0005737">
    <property type="term" value="C:cytoplasm"/>
    <property type="evidence" value="ECO:0007669"/>
    <property type="project" value="TreeGrafter"/>
</dbReference>
<dbReference type="GO" id="GO:0031405">
    <property type="term" value="F:lipoic acid binding"/>
    <property type="evidence" value="ECO:0007669"/>
    <property type="project" value="TreeGrafter"/>
</dbReference>
<dbReference type="SUPFAM" id="SSF51230">
    <property type="entry name" value="Single hybrid motif"/>
    <property type="match status" value="1"/>
</dbReference>
<dbReference type="GO" id="GO:0016407">
    <property type="term" value="F:acetyltransferase activity"/>
    <property type="evidence" value="ECO:0007669"/>
    <property type="project" value="TreeGrafter"/>
</dbReference>
<evidence type="ECO:0000256" key="2">
    <source>
        <dbReference type="ARBA" id="ARBA00007317"/>
    </source>
</evidence>
<feature type="domain" description="Lipoyl-binding" evidence="7">
    <location>
        <begin position="2"/>
        <end position="77"/>
    </location>
</feature>
<dbReference type="Pfam" id="PF00198">
    <property type="entry name" value="2-oxoacid_dh"/>
    <property type="match status" value="1"/>
</dbReference>
<feature type="compositionally biased region" description="Pro residues" evidence="6">
    <location>
        <begin position="101"/>
        <end position="110"/>
    </location>
</feature>
<dbReference type="InterPro" id="IPR003016">
    <property type="entry name" value="2-oxoA_DH_lipoyl-BS"/>
</dbReference>
<evidence type="ECO:0000256" key="1">
    <source>
        <dbReference type="ARBA" id="ARBA00001938"/>
    </source>
</evidence>
<name>A0A382KKK2_9ZZZZ</name>
<evidence type="ECO:0000259" key="7">
    <source>
        <dbReference type="PROSITE" id="PS50968"/>
    </source>
</evidence>
<sequence>MLVDVIMPKLGESLTEGTIIQWRKKVGDSIDKDEILLEIGTDKVDSEIPSPAVGVLKEILAQPNDVLPVNEVIARIETEGDGALTTVSTEEELTIEETPPAEAPPAPTPPITSNSVERTFYTPLVRAMASRESVSESELALISGSGRGGRVTKKDLVTYLQMRNDPALVGKAKAATVPTLPSAIVMDDRVEAMDRMRQMIAEHMRQSIDTAAHVYLVSECDVTHVVDYVKSGQDAFFKREGFKLTYTPFFVLAVVKAIQAHPIFNAS</sequence>
<dbReference type="SUPFAM" id="SSF52777">
    <property type="entry name" value="CoA-dependent acyltransferases"/>
    <property type="match status" value="1"/>
</dbReference>
<dbReference type="Gene3D" id="3.30.559.10">
    <property type="entry name" value="Chloramphenicol acetyltransferase-like domain"/>
    <property type="match status" value="1"/>
</dbReference>
<dbReference type="PANTHER" id="PTHR43178">
    <property type="entry name" value="DIHYDROLIPOAMIDE ACETYLTRANSFERASE COMPONENT OF PYRUVATE DEHYDROGENASE COMPLEX"/>
    <property type="match status" value="1"/>
</dbReference>
<dbReference type="InterPro" id="IPR001078">
    <property type="entry name" value="2-oxoacid_DH_actylTfrase"/>
</dbReference>
<dbReference type="Gene3D" id="4.10.320.10">
    <property type="entry name" value="E3-binding domain"/>
    <property type="match status" value="1"/>
</dbReference>
<reference evidence="9" key="1">
    <citation type="submission" date="2018-05" db="EMBL/GenBank/DDBJ databases">
        <authorList>
            <person name="Lanie J.A."/>
            <person name="Ng W.-L."/>
            <person name="Kazmierczak K.M."/>
            <person name="Andrzejewski T.M."/>
            <person name="Davidsen T.M."/>
            <person name="Wayne K.J."/>
            <person name="Tettelin H."/>
            <person name="Glass J.I."/>
            <person name="Rusch D."/>
            <person name="Podicherti R."/>
            <person name="Tsui H.-C.T."/>
            <person name="Winkler M.E."/>
        </authorList>
    </citation>
    <scope>NUCLEOTIDE SEQUENCE</scope>
</reference>
<dbReference type="SUPFAM" id="SSF47005">
    <property type="entry name" value="Peripheral subunit-binding domain of 2-oxo acid dehydrogenase complex"/>
    <property type="match status" value="1"/>
</dbReference>
<keyword evidence="3" id="KW-0808">Transferase</keyword>
<dbReference type="PANTHER" id="PTHR43178:SF5">
    <property type="entry name" value="LIPOAMIDE ACYLTRANSFERASE COMPONENT OF BRANCHED-CHAIN ALPHA-KETO ACID DEHYDROGENASE COMPLEX, MITOCHONDRIAL"/>
    <property type="match status" value="1"/>
</dbReference>
<dbReference type="Pfam" id="PF00364">
    <property type="entry name" value="Biotin_lipoyl"/>
    <property type="match status" value="1"/>
</dbReference>
<evidence type="ECO:0000259" key="8">
    <source>
        <dbReference type="PROSITE" id="PS51826"/>
    </source>
</evidence>
<dbReference type="CDD" id="cd06849">
    <property type="entry name" value="lipoyl_domain"/>
    <property type="match status" value="1"/>
</dbReference>
<evidence type="ECO:0000256" key="5">
    <source>
        <dbReference type="ARBA" id="ARBA00023315"/>
    </source>
</evidence>
<dbReference type="InterPro" id="IPR036625">
    <property type="entry name" value="E3-bd_dom_sf"/>
</dbReference>
<feature type="region of interest" description="Disordered" evidence="6">
    <location>
        <begin position="89"/>
        <end position="115"/>
    </location>
</feature>
<dbReference type="PROSITE" id="PS00189">
    <property type="entry name" value="LIPOYL"/>
    <property type="match status" value="1"/>
</dbReference>
<comment type="cofactor">
    <cofactor evidence="1">
        <name>(R)-lipoate</name>
        <dbReference type="ChEBI" id="CHEBI:83088"/>
    </cofactor>
</comment>
<accession>A0A382KKK2</accession>
<gene>
    <name evidence="9" type="ORF">METZ01_LOCUS277623</name>
</gene>
<organism evidence="9">
    <name type="scientific">marine metagenome</name>
    <dbReference type="NCBI Taxonomy" id="408172"/>
    <lineage>
        <taxon>unclassified sequences</taxon>
        <taxon>metagenomes</taxon>
        <taxon>ecological metagenomes</taxon>
    </lineage>
</organism>
<dbReference type="Gene3D" id="2.40.50.100">
    <property type="match status" value="1"/>
</dbReference>
<dbReference type="PROSITE" id="PS50968">
    <property type="entry name" value="BIOTINYL_LIPOYL"/>
    <property type="match status" value="1"/>
</dbReference>
<evidence type="ECO:0000313" key="9">
    <source>
        <dbReference type="EMBL" id="SVC24769.1"/>
    </source>
</evidence>
<dbReference type="Pfam" id="PF02817">
    <property type="entry name" value="E3_binding"/>
    <property type="match status" value="1"/>
</dbReference>
<feature type="non-terminal residue" evidence="9">
    <location>
        <position position="267"/>
    </location>
</feature>
<evidence type="ECO:0000256" key="3">
    <source>
        <dbReference type="ARBA" id="ARBA00022679"/>
    </source>
</evidence>
<dbReference type="InterPro" id="IPR050743">
    <property type="entry name" value="2-oxoacid_DH_E2_comp"/>
</dbReference>
<keyword evidence="4" id="KW-0450">Lipoyl</keyword>
<dbReference type="InterPro" id="IPR004167">
    <property type="entry name" value="PSBD"/>
</dbReference>
<evidence type="ECO:0000256" key="6">
    <source>
        <dbReference type="SAM" id="MobiDB-lite"/>
    </source>
</evidence>
<keyword evidence="5" id="KW-0012">Acyltransferase</keyword>
<evidence type="ECO:0000256" key="4">
    <source>
        <dbReference type="ARBA" id="ARBA00022823"/>
    </source>
</evidence>
<proteinExistence type="inferred from homology"/>
<evidence type="ECO:0008006" key="10">
    <source>
        <dbReference type="Google" id="ProtNLM"/>
    </source>
</evidence>
<feature type="domain" description="Peripheral subunit-binding (PSBD)" evidence="8">
    <location>
        <begin position="120"/>
        <end position="160"/>
    </location>
</feature>
<dbReference type="InterPro" id="IPR023213">
    <property type="entry name" value="CAT-like_dom_sf"/>
</dbReference>
<comment type="similarity">
    <text evidence="2">Belongs to the 2-oxoacid dehydrogenase family.</text>
</comment>
<dbReference type="PROSITE" id="PS51826">
    <property type="entry name" value="PSBD"/>
    <property type="match status" value="1"/>
</dbReference>
<protein>
    <recommendedName>
        <fullName evidence="10">Dihydrolipoamide acetyltransferase component of pyruvate dehydrogenase complex</fullName>
    </recommendedName>
</protein>
<dbReference type="InterPro" id="IPR000089">
    <property type="entry name" value="Biotin_lipoyl"/>
</dbReference>
<dbReference type="EMBL" id="UINC01081171">
    <property type="protein sequence ID" value="SVC24769.1"/>
    <property type="molecule type" value="Genomic_DNA"/>
</dbReference>
<dbReference type="AlphaFoldDB" id="A0A382KKK2"/>